<dbReference type="Proteomes" id="UP000198305">
    <property type="component" value="Unassembled WGS sequence"/>
</dbReference>
<dbReference type="CDD" id="cd00531">
    <property type="entry name" value="NTF2_like"/>
    <property type="match status" value="1"/>
</dbReference>
<feature type="domain" description="DUF4440" evidence="2">
    <location>
        <begin position="40"/>
        <end position="150"/>
    </location>
</feature>
<keyword evidence="4" id="KW-1185">Reference proteome</keyword>
<sequence>MKNCKSIAVLAVLVLAAIAAVMAYQCNAKPDKEKADAIVSQLNAAWDEAFVQASAGTISTYYDANGSLLPAGGEQVTGTKAIADFWSGLFAKGLTDHHIETVETGIVGNTIYQRAKWSAVLKGVDGAEPQNFGGNLHLLYKKQDDGSWKILTHTWN</sequence>
<dbReference type="GO" id="GO:0016853">
    <property type="term" value="F:isomerase activity"/>
    <property type="evidence" value="ECO:0007669"/>
    <property type="project" value="UniProtKB-KW"/>
</dbReference>
<dbReference type="Gene3D" id="3.10.450.50">
    <property type="match status" value="1"/>
</dbReference>
<evidence type="ECO:0000313" key="3">
    <source>
        <dbReference type="EMBL" id="SNR62525.1"/>
    </source>
</evidence>
<organism evidence="3 4">
    <name type="scientific">Methylobacillus rhizosphaerae</name>
    <dbReference type="NCBI Taxonomy" id="551994"/>
    <lineage>
        <taxon>Bacteria</taxon>
        <taxon>Pseudomonadati</taxon>
        <taxon>Pseudomonadota</taxon>
        <taxon>Betaproteobacteria</taxon>
        <taxon>Nitrosomonadales</taxon>
        <taxon>Methylophilaceae</taxon>
        <taxon>Methylobacillus</taxon>
    </lineage>
</organism>
<evidence type="ECO:0000259" key="2">
    <source>
        <dbReference type="Pfam" id="PF14534"/>
    </source>
</evidence>
<evidence type="ECO:0000256" key="1">
    <source>
        <dbReference type="SAM" id="SignalP"/>
    </source>
</evidence>
<name>A0A238XU42_9PROT</name>
<dbReference type="SUPFAM" id="SSF54427">
    <property type="entry name" value="NTF2-like"/>
    <property type="match status" value="1"/>
</dbReference>
<dbReference type="InterPro" id="IPR027843">
    <property type="entry name" value="DUF4440"/>
</dbReference>
<evidence type="ECO:0000313" key="4">
    <source>
        <dbReference type="Proteomes" id="UP000198305"/>
    </source>
</evidence>
<dbReference type="AlphaFoldDB" id="A0A238XU42"/>
<keyword evidence="1" id="KW-0732">Signal</keyword>
<feature type="chain" id="PRO_5012489406" evidence="1">
    <location>
        <begin position="24"/>
        <end position="156"/>
    </location>
</feature>
<accession>A0A238XU42</accession>
<dbReference type="RefSeq" id="WP_089374370.1">
    <property type="nucleotide sequence ID" value="NZ_FZOA01000001.1"/>
</dbReference>
<dbReference type="OrthoDB" id="9114487at2"/>
<protein>
    <submittedName>
        <fullName evidence="3">Ketosteroid isomerase homolog</fullName>
    </submittedName>
</protein>
<gene>
    <name evidence="3" type="ORF">SAMN05192560_0213</name>
</gene>
<reference evidence="4" key="1">
    <citation type="submission" date="2017-06" db="EMBL/GenBank/DDBJ databases">
        <authorList>
            <person name="Varghese N."/>
            <person name="Submissions S."/>
        </authorList>
    </citation>
    <scope>NUCLEOTIDE SEQUENCE [LARGE SCALE GENOMIC DNA]</scope>
    <source>
        <strain evidence="4">Ca-68</strain>
    </source>
</reference>
<dbReference type="EMBL" id="FZOA01000001">
    <property type="protein sequence ID" value="SNR62525.1"/>
    <property type="molecule type" value="Genomic_DNA"/>
</dbReference>
<dbReference type="Pfam" id="PF14534">
    <property type="entry name" value="DUF4440"/>
    <property type="match status" value="1"/>
</dbReference>
<proteinExistence type="predicted"/>
<dbReference type="InterPro" id="IPR032710">
    <property type="entry name" value="NTF2-like_dom_sf"/>
</dbReference>
<feature type="signal peptide" evidence="1">
    <location>
        <begin position="1"/>
        <end position="23"/>
    </location>
</feature>
<keyword evidence="3" id="KW-0413">Isomerase</keyword>